<reference evidence="1" key="1">
    <citation type="submission" date="2024-06" db="EMBL/GenBank/DDBJ databases">
        <authorList>
            <person name="Song Z."/>
        </authorList>
    </citation>
    <scope>NUCLEOTIDE SEQUENCE</scope>
    <source>
        <strain evidence="1">A1-4-2</strain>
    </source>
</reference>
<dbReference type="AlphaFoldDB" id="A0AAU7SWD2"/>
<dbReference type="InterPro" id="IPR000015">
    <property type="entry name" value="Fimb_usher"/>
</dbReference>
<dbReference type="EMBL" id="CP157981">
    <property type="protein sequence ID" value="XBU15255.1"/>
    <property type="molecule type" value="Genomic_DNA"/>
</dbReference>
<dbReference type="RefSeq" id="WP_349927684.1">
    <property type="nucleotide sequence ID" value="NZ_CP157981.1"/>
</dbReference>
<dbReference type="Pfam" id="PF00577">
    <property type="entry name" value="Usher"/>
    <property type="match status" value="1"/>
</dbReference>
<sequence length="777" mass="88101">MQKIILFLPCIFLNIVLPIQRVNAEENNVFFSNVWLNGIDKNIETLVFEEDKKIYIECQSLNALELKGDYFPIHPIKKEFCLVSLNPALAEIDTHVQSVKLTVPAEYFQAKEIDQEKLIMPNRAALGAFLNYDLFYEQTSQDDQFNSLAELGVFKDYWLFQNSTLIRNLTENELALAPEEVKQEKIVRLRSAFDLDFPDKFLSLTVGDTTTISNPFVNSVRYGGLSFGTNFTDRPDYIYWNMPTLKGSAVLPSTVDLYINGVSISQQRITPGNYTLQPGALIQQSGDAQVVVEDILGNKTVQIFPVYINNKLLKPGLNEYNISLGKIRYNYDLQSNDYREFFSNIYFRRGISNLTTLGFNATYSEEVKNLGFLWTQAISKYALLDAFIAGSDSNDGSGYSVGGSISRTVNNIYLGFSGQYSTDNYKTLGYSNEVLIPKYDYIFYFSMYDLPIINNFNLNYLERIYYENDNFNISDSRILNLSISKMLRSNLSFSISGFKEFAGDKNSGAYLSLNYSLGNNKNAYFSHSTDNETRVQFVKASPAQTGFDYVLGANQRRGNLAYQAAGLLKSNVGDLRVQLDQSDEYENNQVIYRGAIVWLGGKVALTKSVDNAFALVKVEDSPEIDVARSLSPVGSTNKDGYVFVHNIIPYVPYDISFDQNQLAIEDAFDYSSQKMIGLNQRGYILDFPVYHTQQVILRLLDQNNQQMPRTSEVYINGEESQYFPVDAQGRVYLYGLKPNKYRFLAKAKGGETCQGTFEVSNQNQKALEQSVMDVICR</sequence>
<name>A0AAU7SWD2_9GAMM</name>
<proteinExistence type="predicted"/>
<gene>
    <name evidence="1" type="ORF">ABJ384_12500</name>
</gene>
<dbReference type="Gene3D" id="2.60.40.2610">
    <property type="entry name" value="Outer membrane usher protein FimD, plug domain"/>
    <property type="match status" value="1"/>
</dbReference>
<dbReference type="GO" id="GO:0009279">
    <property type="term" value="C:cell outer membrane"/>
    <property type="evidence" value="ECO:0007669"/>
    <property type="project" value="TreeGrafter"/>
</dbReference>
<protein>
    <submittedName>
        <fullName evidence="1">Fimbria/pilus outer membrane usher protein</fullName>
    </submittedName>
</protein>
<dbReference type="PANTHER" id="PTHR30451">
    <property type="entry name" value="OUTER MEMBRANE USHER PROTEIN"/>
    <property type="match status" value="1"/>
</dbReference>
<dbReference type="PANTHER" id="PTHR30451:SF5">
    <property type="entry name" value="SLR0019 PROTEIN"/>
    <property type="match status" value="1"/>
</dbReference>
<dbReference type="Gene3D" id="2.60.40.2070">
    <property type="match status" value="1"/>
</dbReference>
<dbReference type="GO" id="GO:0015473">
    <property type="term" value="F:fimbrial usher porin activity"/>
    <property type="evidence" value="ECO:0007669"/>
    <property type="project" value="InterPro"/>
</dbReference>
<organism evidence="1">
    <name type="scientific">Acinetobacter sp. A1-4-2</name>
    <dbReference type="NCBI Taxonomy" id="3156489"/>
    <lineage>
        <taxon>Bacteria</taxon>
        <taxon>Pseudomonadati</taxon>
        <taxon>Pseudomonadota</taxon>
        <taxon>Gammaproteobacteria</taxon>
        <taxon>Moraxellales</taxon>
        <taxon>Moraxellaceae</taxon>
        <taxon>Acinetobacter</taxon>
    </lineage>
</organism>
<dbReference type="Gene3D" id="2.60.40.3110">
    <property type="match status" value="1"/>
</dbReference>
<accession>A0AAU7SWD2</accession>
<evidence type="ECO:0000313" key="1">
    <source>
        <dbReference type="EMBL" id="XBU15255.1"/>
    </source>
</evidence>
<dbReference type="GO" id="GO:0009297">
    <property type="term" value="P:pilus assembly"/>
    <property type="evidence" value="ECO:0007669"/>
    <property type="project" value="InterPro"/>
</dbReference>
<dbReference type="InterPro" id="IPR042186">
    <property type="entry name" value="FimD_plug_dom"/>
</dbReference>
<dbReference type="InterPro" id="IPR043142">
    <property type="entry name" value="PapC-like_C_sf"/>
</dbReference>